<dbReference type="EMBL" id="GG738903">
    <property type="protein sequence ID" value="EFC39025.1"/>
    <property type="molecule type" value="Genomic_DNA"/>
</dbReference>
<feature type="region of interest" description="Disordered" evidence="1">
    <location>
        <begin position="1"/>
        <end position="29"/>
    </location>
</feature>
<evidence type="ECO:0000313" key="3">
    <source>
        <dbReference type="Proteomes" id="UP000006671"/>
    </source>
</evidence>
<feature type="compositionally biased region" description="Low complexity" evidence="1">
    <location>
        <begin position="166"/>
        <end position="179"/>
    </location>
</feature>
<dbReference type="AlphaFoldDB" id="D2VW66"/>
<keyword evidence="3" id="KW-1185">Reference proteome</keyword>
<protein>
    <submittedName>
        <fullName evidence="2">Uncharacterized protein</fullName>
    </submittedName>
</protein>
<feature type="region of interest" description="Disordered" evidence="1">
    <location>
        <begin position="142"/>
        <end position="227"/>
    </location>
</feature>
<reference evidence="2 3" key="1">
    <citation type="journal article" date="2010" name="Cell">
        <title>The genome of Naegleria gruberi illuminates early eukaryotic versatility.</title>
        <authorList>
            <person name="Fritz-Laylin L.K."/>
            <person name="Prochnik S.E."/>
            <person name="Ginger M.L."/>
            <person name="Dacks J.B."/>
            <person name="Carpenter M.L."/>
            <person name="Field M.C."/>
            <person name="Kuo A."/>
            <person name="Paredez A."/>
            <person name="Chapman J."/>
            <person name="Pham J."/>
            <person name="Shu S."/>
            <person name="Neupane R."/>
            <person name="Cipriano M."/>
            <person name="Mancuso J."/>
            <person name="Tu H."/>
            <person name="Salamov A."/>
            <person name="Lindquist E."/>
            <person name="Shapiro H."/>
            <person name="Lucas S."/>
            <person name="Grigoriev I.V."/>
            <person name="Cande W.Z."/>
            <person name="Fulton C."/>
            <person name="Rokhsar D.S."/>
            <person name="Dawson S.C."/>
        </authorList>
    </citation>
    <scope>NUCLEOTIDE SEQUENCE [LARGE SCALE GENOMIC DNA]</scope>
    <source>
        <strain evidence="2 3">NEG-M</strain>
    </source>
</reference>
<feature type="region of interest" description="Disordered" evidence="1">
    <location>
        <begin position="296"/>
        <end position="318"/>
    </location>
</feature>
<organism evidence="3">
    <name type="scientific">Naegleria gruberi</name>
    <name type="common">Amoeba</name>
    <dbReference type="NCBI Taxonomy" id="5762"/>
    <lineage>
        <taxon>Eukaryota</taxon>
        <taxon>Discoba</taxon>
        <taxon>Heterolobosea</taxon>
        <taxon>Tetramitia</taxon>
        <taxon>Eutetramitia</taxon>
        <taxon>Vahlkampfiidae</taxon>
        <taxon>Naegleria</taxon>
    </lineage>
</organism>
<dbReference type="VEuPathDB" id="AmoebaDB:NAEGRDRAFT_59386"/>
<feature type="compositionally biased region" description="Acidic residues" evidence="1">
    <location>
        <begin position="305"/>
        <end position="318"/>
    </location>
</feature>
<dbReference type="InParanoid" id="D2VW66"/>
<feature type="compositionally biased region" description="Polar residues" evidence="1">
    <location>
        <begin position="1"/>
        <end position="15"/>
    </location>
</feature>
<evidence type="ECO:0000256" key="1">
    <source>
        <dbReference type="SAM" id="MobiDB-lite"/>
    </source>
</evidence>
<feature type="compositionally biased region" description="Polar residues" evidence="1">
    <location>
        <begin position="181"/>
        <end position="199"/>
    </location>
</feature>
<feature type="compositionally biased region" description="Polar residues" evidence="1">
    <location>
        <begin position="142"/>
        <end position="157"/>
    </location>
</feature>
<name>D2VW66_NAEGR</name>
<dbReference type="OrthoDB" id="10497033at2759"/>
<dbReference type="Proteomes" id="UP000006671">
    <property type="component" value="Unassembled WGS sequence"/>
</dbReference>
<evidence type="ECO:0000313" key="2">
    <source>
        <dbReference type="EMBL" id="EFC39025.1"/>
    </source>
</evidence>
<dbReference type="GeneID" id="8850816"/>
<gene>
    <name evidence="2" type="ORF">NAEGRDRAFT_59386</name>
</gene>
<sequence length="318" mass="36802">MRPNKNSSPSASTTSNKDEQSFMNQLKVEEPIVKRKRGNSMTFRFKSLKEDEVKQLYESFQVQNESGRQYGLTSEDFMQIFEPLQAELIKQLKILFDQYVEDSDDYEMFLIDRIQKRNPNDFPEVFSKPIVTKSAGALLNVHSTNQSKTPSPNTSSLTREHSFPPTITTSSEEISTCESMSPVSPSNDHSPIHVTPQQTERSKLFIPIPNSNHRNSSEFDNDTWSEPMASPRKLKALFSVEEKKKKKKEKAKTERKVQSIQEQMNKYNKIISSLYKDLIERDLEIQQLKQQVAQFEDNLSTTEDEHTETEELESFDEL</sequence>
<accession>D2VW66</accession>
<proteinExistence type="predicted"/>
<dbReference type="KEGG" id="ngr:NAEGRDRAFT_59386"/>
<dbReference type="RefSeq" id="XP_002671769.1">
    <property type="nucleotide sequence ID" value="XM_002671723.1"/>
</dbReference>